<accession>A0A1J6KVG2</accession>
<evidence type="ECO:0000313" key="1">
    <source>
        <dbReference type="EMBL" id="OIT26747.1"/>
    </source>
</evidence>
<protein>
    <recommendedName>
        <fullName evidence="3">Reverse transcriptase zinc-binding domain-containing protein</fullName>
    </recommendedName>
</protein>
<dbReference type="SMR" id="A0A1J6KVG2"/>
<dbReference type="EMBL" id="MJEQ01002682">
    <property type="protein sequence ID" value="OIT26747.1"/>
    <property type="molecule type" value="Genomic_DNA"/>
</dbReference>
<proteinExistence type="predicted"/>
<dbReference type="STRING" id="49451.A0A1J6KVG2"/>
<organism evidence="1 2">
    <name type="scientific">Nicotiana attenuata</name>
    <name type="common">Coyote tobacco</name>
    <dbReference type="NCBI Taxonomy" id="49451"/>
    <lineage>
        <taxon>Eukaryota</taxon>
        <taxon>Viridiplantae</taxon>
        <taxon>Streptophyta</taxon>
        <taxon>Embryophyta</taxon>
        <taxon>Tracheophyta</taxon>
        <taxon>Spermatophyta</taxon>
        <taxon>Magnoliopsida</taxon>
        <taxon>eudicotyledons</taxon>
        <taxon>Gunneridae</taxon>
        <taxon>Pentapetalae</taxon>
        <taxon>asterids</taxon>
        <taxon>lamiids</taxon>
        <taxon>Solanales</taxon>
        <taxon>Solanaceae</taxon>
        <taxon>Nicotianoideae</taxon>
        <taxon>Nicotianeae</taxon>
        <taxon>Nicotiana</taxon>
    </lineage>
</organism>
<evidence type="ECO:0008006" key="3">
    <source>
        <dbReference type="Google" id="ProtNLM"/>
    </source>
</evidence>
<dbReference type="Proteomes" id="UP000187609">
    <property type="component" value="Unassembled WGS sequence"/>
</dbReference>
<sequence length="86" mass="10248">MVWITTMARHSDNKAKGRSARAEICRMVLAAAVYYCWQERNWAVFQKKRRTPKAILRLIIQEIHVRATRFPKLARVMSTLDWYPEI</sequence>
<gene>
    <name evidence="1" type="ORF">A4A49_59455</name>
</gene>
<dbReference type="AlphaFoldDB" id="A0A1J6KVG2"/>
<comment type="caution">
    <text evidence="1">The sequence shown here is derived from an EMBL/GenBank/DDBJ whole genome shotgun (WGS) entry which is preliminary data.</text>
</comment>
<reference evidence="1" key="1">
    <citation type="submission" date="2016-11" db="EMBL/GenBank/DDBJ databases">
        <title>The genome of Nicotiana attenuata.</title>
        <authorList>
            <person name="Xu S."/>
            <person name="Brockmoeller T."/>
            <person name="Gaquerel E."/>
            <person name="Navarro A."/>
            <person name="Kuhl H."/>
            <person name="Gase K."/>
            <person name="Ling Z."/>
            <person name="Zhou W."/>
            <person name="Kreitzer C."/>
            <person name="Stanke M."/>
            <person name="Tang H."/>
            <person name="Lyons E."/>
            <person name="Pandey P."/>
            <person name="Pandey S.P."/>
            <person name="Timmermann B."/>
            <person name="Baldwin I.T."/>
        </authorList>
    </citation>
    <scope>NUCLEOTIDE SEQUENCE [LARGE SCALE GENOMIC DNA]</scope>
    <source>
        <strain evidence="1">UT</strain>
    </source>
</reference>
<keyword evidence="2" id="KW-1185">Reference proteome</keyword>
<name>A0A1J6KVG2_NICAT</name>
<evidence type="ECO:0000313" key="2">
    <source>
        <dbReference type="Proteomes" id="UP000187609"/>
    </source>
</evidence>
<dbReference type="Gramene" id="OIT26747">
    <property type="protein sequence ID" value="OIT26747"/>
    <property type="gene ID" value="A4A49_59455"/>
</dbReference>